<evidence type="ECO:0000313" key="1">
    <source>
        <dbReference type="EMBL" id="JAH86296.1"/>
    </source>
</evidence>
<dbReference type="AlphaFoldDB" id="A0A0E9W7M8"/>
<dbReference type="EMBL" id="GBXM01022281">
    <property type="protein sequence ID" value="JAH86296.1"/>
    <property type="molecule type" value="Transcribed_RNA"/>
</dbReference>
<protein>
    <submittedName>
        <fullName evidence="1">Uncharacterized protein</fullName>
    </submittedName>
</protein>
<name>A0A0E9W7M8_ANGAN</name>
<proteinExistence type="predicted"/>
<sequence>MPVSLIYSRSYWSQQTIRIKLTLYIHIDH</sequence>
<reference evidence="1" key="2">
    <citation type="journal article" date="2015" name="Fish Shellfish Immunol.">
        <title>Early steps in the European eel (Anguilla anguilla)-Vibrio vulnificus interaction in the gills: Role of the RtxA13 toxin.</title>
        <authorList>
            <person name="Callol A."/>
            <person name="Pajuelo D."/>
            <person name="Ebbesson L."/>
            <person name="Teles M."/>
            <person name="MacKenzie S."/>
            <person name="Amaro C."/>
        </authorList>
    </citation>
    <scope>NUCLEOTIDE SEQUENCE</scope>
</reference>
<reference evidence="1" key="1">
    <citation type="submission" date="2014-11" db="EMBL/GenBank/DDBJ databases">
        <authorList>
            <person name="Amaro Gonzalez C."/>
        </authorList>
    </citation>
    <scope>NUCLEOTIDE SEQUENCE</scope>
</reference>
<organism evidence="1">
    <name type="scientific">Anguilla anguilla</name>
    <name type="common">European freshwater eel</name>
    <name type="synonym">Muraena anguilla</name>
    <dbReference type="NCBI Taxonomy" id="7936"/>
    <lineage>
        <taxon>Eukaryota</taxon>
        <taxon>Metazoa</taxon>
        <taxon>Chordata</taxon>
        <taxon>Craniata</taxon>
        <taxon>Vertebrata</taxon>
        <taxon>Euteleostomi</taxon>
        <taxon>Actinopterygii</taxon>
        <taxon>Neopterygii</taxon>
        <taxon>Teleostei</taxon>
        <taxon>Anguilliformes</taxon>
        <taxon>Anguillidae</taxon>
        <taxon>Anguilla</taxon>
    </lineage>
</organism>
<accession>A0A0E9W7M8</accession>